<dbReference type="InterPro" id="IPR035920">
    <property type="entry name" value="YhbY-like_sf"/>
</dbReference>
<name>A0A0B0PS18_GOSAR</name>
<proteinExistence type="predicted"/>
<keyword evidence="2" id="KW-0677">Repeat</keyword>
<evidence type="ECO:0000256" key="1">
    <source>
        <dbReference type="ARBA" id="ARBA00022664"/>
    </source>
</evidence>
<keyword evidence="3 7" id="KW-0694">RNA-binding</keyword>
<evidence type="ECO:0000313" key="9">
    <source>
        <dbReference type="EMBL" id="KHG27229.1"/>
    </source>
</evidence>
<dbReference type="SUPFAM" id="SSF75471">
    <property type="entry name" value="YhbY-like"/>
    <property type="match status" value="1"/>
</dbReference>
<dbReference type="InterPro" id="IPR001890">
    <property type="entry name" value="RNA-binding_CRM"/>
</dbReference>
<evidence type="ECO:0000313" key="10">
    <source>
        <dbReference type="Proteomes" id="UP000032142"/>
    </source>
</evidence>
<keyword evidence="6" id="KW-0687">Ribonucleoprotein</keyword>
<dbReference type="PANTHER" id="PTHR46247">
    <property type="entry name" value="CRS2-ASSOCIATED FACTOR 1, CHLOROPLASTIC"/>
    <property type="match status" value="1"/>
</dbReference>
<keyword evidence="4" id="KW-0809">Transit peptide</keyword>
<accession>A0A0B0PS18</accession>
<reference evidence="10" key="1">
    <citation type="submission" date="2014-09" db="EMBL/GenBank/DDBJ databases">
        <authorList>
            <person name="Mudge J."/>
            <person name="Ramaraj T."/>
            <person name="Lindquist I.E."/>
            <person name="Bharti A.K."/>
            <person name="Sundararajan A."/>
            <person name="Cameron C.T."/>
            <person name="Woodward J.E."/>
            <person name="May G.D."/>
            <person name="Brubaker C."/>
            <person name="Broadhvest J."/>
            <person name="Wilkins T.A."/>
        </authorList>
    </citation>
    <scope>NUCLEOTIDE SEQUENCE</scope>
    <source>
        <strain evidence="10">cv. AKA8401</strain>
    </source>
</reference>
<protein>
    <recommendedName>
        <fullName evidence="8">CRM domain-containing protein</fullName>
    </recommendedName>
</protein>
<evidence type="ECO:0000256" key="3">
    <source>
        <dbReference type="ARBA" id="ARBA00022884"/>
    </source>
</evidence>
<dbReference type="AlphaFoldDB" id="A0A0B0PS18"/>
<evidence type="ECO:0000256" key="2">
    <source>
        <dbReference type="ARBA" id="ARBA00022737"/>
    </source>
</evidence>
<evidence type="ECO:0000256" key="6">
    <source>
        <dbReference type="ARBA" id="ARBA00023274"/>
    </source>
</evidence>
<dbReference type="InterPro" id="IPR044599">
    <property type="entry name" value="CAF1P_plant"/>
</dbReference>
<dbReference type="PROSITE" id="PS51295">
    <property type="entry name" value="CRM"/>
    <property type="match status" value="1"/>
</dbReference>
<dbReference type="GO" id="GO:0003723">
    <property type="term" value="F:RNA binding"/>
    <property type="evidence" value="ECO:0007669"/>
    <property type="project" value="UniProtKB-UniRule"/>
</dbReference>
<gene>
    <name evidence="9" type="ORF">F383_12576</name>
</gene>
<organism evidence="9 10">
    <name type="scientific">Gossypium arboreum</name>
    <name type="common">Tree cotton</name>
    <name type="synonym">Gossypium nanking</name>
    <dbReference type="NCBI Taxonomy" id="29729"/>
    <lineage>
        <taxon>Eukaryota</taxon>
        <taxon>Viridiplantae</taxon>
        <taxon>Streptophyta</taxon>
        <taxon>Embryophyta</taxon>
        <taxon>Tracheophyta</taxon>
        <taxon>Spermatophyta</taxon>
        <taxon>Magnoliopsida</taxon>
        <taxon>eudicotyledons</taxon>
        <taxon>Gunneridae</taxon>
        <taxon>Pentapetalae</taxon>
        <taxon>rosids</taxon>
        <taxon>malvids</taxon>
        <taxon>Malvales</taxon>
        <taxon>Malvaceae</taxon>
        <taxon>Malvoideae</taxon>
        <taxon>Gossypium</taxon>
    </lineage>
</organism>
<feature type="domain" description="CRM" evidence="8">
    <location>
        <begin position="1"/>
        <end position="75"/>
    </location>
</feature>
<keyword evidence="10" id="KW-1185">Reference proteome</keyword>
<keyword evidence="1" id="KW-0507">mRNA processing</keyword>
<dbReference type="Gene3D" id="3.30.110.60">
    <property type="entry name" value="YhbY-like"/>
    <property type="match status" value="1"/>
</dbReference>
<dbReference type="GO" id="GO:1990904">
    <property type="term" value="C:ribonucleoprotein complex"/>
    <property type="evidence" value="ECO:0007669"/>
    <property type="project" value="UniProtKB-KW"/>
</dbReference>
<evidence type="ECO:0000256" key="7">
    <source>
        <dbReference type="PROSITE-ProRule" id="PRU00626"/>
    </source>
</evidence>
<evidence type="ECO:0000259" key="8">
    <source>
        <dbReference type="PROSITE" id="PS51295"/>
    </source>
</evidence>
<keyword evidence="5" id="KW-0508">mRNA splicing</keyword>
<dbReference type="GO" id="GO:0006397">
    <property type="term" value="P:mRNA processing"/>
    <property type="evidence" value="ECO:0007669"/>
    <property type="project" value="UniProtKB-KW"/>
</dbReference>
<dbReference type="PANTHER" id="PTHR46247:SF4">
    <property type="entry name" value="CRS2-ASSOCIATED FACTOR 2, MITOCHONDRIAL"/>
    <property type="match status" value="1"/>
</dbReference>
<evidence type="ECO:0000256" key="5">
    <source>
        <dbReference type="ARBA" id="ARBA00023187"/>
    </source>
</evidence>
<evidence type="ECO:0000256" key="4">
    <source>
        <dbReference type="ARBA" id="ARBA00022946"/>
    </source>
</evidence>
<dbReference type="Proteomes" id="UP000032142">
    <property type="component" value="Unassembled WGS sequence"/>
</dbReference>
<dbReference type="Pfam" id="PF01985">
    <property type="entry name" value="CRS1_YhbY"/>
    <property type="match status" value="1"/>
</dbReference>
<sequence length="75" mass="8711">MNCSTRNGVYVNVVARVRKAFETGEVIRLDCTHVDMSDCKRIGVKLRDFVPCVPILFKDEQIILWRGKERSRTKL</sequence>
<dbReference type="EMBL" id="KN440398">
    <property type="protein sequence ID" value="KHG27229.1"/>
    <property type="molecule type" value="Genomic_DNA"/>
</dbReference>
<dbReference type="GO" id="GO:0000373">
    <property type="term" value="P:Group II intron splicing"/>
    <property type="evidence" value="ECO:0007669"/>
    <property type="project" value="InterPro"/>
</dbReference>